<keyword evidence="4" id="KW-1185">Reference proteome</keyword>
<dbReference type="InterPro" id="IPR004864">
    <property type="entry name" value="LEA_2"/>
</dbReference>
<accession>A0A830DMZ1</accession>
<proteinExistence type="predicted"/>
<dbReference type="Gene3D" id="2.60.40.1820">
    <property type="match status" value="1"/>
</dbReference>
<protein>
    <recommendedName>
        <fullName evidence="2">Late embryogenesis abundant protein LEA-2 subgroup domain-containing protein</fullName>
    </recommendedName>
</protein>
<reference evidence="3" key="1">
    <citation type="submission" date="2020-07" db="EMBL/GenBank/DDBJ databases">
        <title>Ethylene signaling mediates host invasion by parasitic plants.</title>
        <authorList>
            <person name="Yoshida S."/>
        </authorList>
    </citation>
    <scope>NUCLEOTIDE SEQUENCE</scope>
    <source>
        <strain evidence="3">Okayama</strain>
    </source>
</reference>
<dbReference type="OrthoDB" id="1929523at2759"/>
<keyword evidence="1" id="KW-0812">Transmembrane</keyword>
<keyword evidence="1" id="KW-0472">Membrane</keyword>
<feature type="transmembrane region" description="Helical" evidence="1">
    <location>
        <begin position="15"/>
        <end position="39"/>
    </location>
</feature>
<name>A0A830DMZ1_9LAMI</name>
<dbReference type="EMBL" id="BMAC01007745">
    <property type="protein sequence ID" value="GFQ08634.1"/>
    <property type="molecule type" value="Genomic_DNA"/>
</dbReference>
<gene>
    <name evidence="3" type="ORF">PHJA_003007400</name>
</gene>
<evidence type="ECO:0000259" key="2">
    <source>
        <dbReference type="Pfam" id="PF03168"/>
    </source>
</evidence>
<dbReference type="PANTHER" id="PTHR31852">
    <property type="entry name" value="LATE EMBRYOGENESIS ABUNDANT (LEA) HYDROXYPROLINE-RICH GLYCOPROTEIN FAMILY"/>
    <property type="match status" value="1"/>
</dbReference>
<sequence>MTPAPKPKSRRRCKCICLSVVAVILGLGLLFLILGLTVFKVKKPITTIDSVSIQDLDLSLDVARLRVLLNVTLDLGVAVTNPNRVGFKYGDSTCYIRYKGNDVAEVYVPAGSIGARDTSSMNLTLTLMADRLLSNSALYSDVISGTLPLQTYVRLAGTVRILFKFHVVTYTTCDIDINLSNRTVANQNCHYKTKL</sequence>
<dbReference type="SUPFAM" id="SSF117070">
    <property type="entry name" value="LEA14-like"/>
    <property type="match status" value="1"/>
</dbReference>
<organism evidence="3 4">
    <name type="scientific">Phtheirospermum japonicum</name>
    <dbReference type="NCBI Taxonomy" id="374723"/>
    <lineage>
        <taxon>Eukaryota</taxon>
        <taxon>Viridiplantae</taxon>
        <taxon>Streptophyta</taxon>
        <taxon>Embryophyta</taxon>
        <taxon>Tracheophyta</taxon>
        <taxon>Spermatophyta</taxon>
        <taxon>Magnoliopsida</taxon>
        <taxon>eudicotyledons</taxon>
        <taxon>Gunneridae</taxon>
        <taxon>Pentapetalae</taxon>
        <taxon>asterids</taxon>
        <taxon>lamiids</taxon>
        <taxon>Lamiales</taxon>
        <taxon>Orobanchaceae</taxon>
        <taxon>Orobanchaceae incertae sedis</taxon>
        <taxon>Phtheirospermum</taxon>
    </lineage>
</organism>
<dbReference type="Proteomes" id="UP000653305">
    <property type="component" value="Unassembled WGS sequence"/>
</dbReference>
<evidence type="ECO:0000313" key="4">
    <source>
        <dbReference type="Proteomes" id="UP000653305"/>
    </source>
</evidence>
<evidence type="ECO:0000256" key="1">
    <source>
        <dbReference type="SAM" id="Phobius"/>
    </source>
</evidence>
<feature type="domain" description="Late embryogenesis abundant protein LEA-2 subgroup" evidence="2">
    <location>
        <begin position="77"/>
        <end position="165"/>
    </location>
</feature>
<dbReference type="InterPro" id="IPR055301">
    <property type="entry name" value="Lea14-like_2"/>
</dbReference>
<comment type="caution">
    <text evidence="3">The sequence shown here is derived from an EMBL/GenBank/DDBJ whole genome shotgun (WGS) entry which is preliminary data.</text>
</comment>
<keyword evidence="1" id="KW-1133">Transmembrane helix</keyword>
<dbReference type="Pfam" id="PF03168">
    <property type="entry name" value="LEA_2"/>
    <property type="match status" value="1"/>
</dbReference>
<dbReference type="AlphaFoldDB" id="A0A830DMZ1"/>
<evidence type="ECO:0000313" key="3">
    <source>
        <dbReference type="EMBL" id="GFQ08634.1"/>
    </source>
</evidence>